<dbReference type="AlphaFoldDB" id="A0AAJ3DKG9"/>
<dbReference type="GO" id="GO:0016831">
    <property type="term" value="F:carboxy-lyase activity"/>
    <property type="evidence" value="ECO:0007669"/>
    <property type="project" value="InterPro"/>
</dbReference>
<dbReference type="GO" id="GO:0019748">
    <property type="term" value="P:secondary metabolic process"/>
    <property type="evidence" value="ECO:0007669"/>
    <property type="project" value="TreeGrafter"/>
</dbReference>
<keyword evidence="5" id="KW-1185">Reference proteome</keyword>
<evidence type="ECO:0000256" key="1">
    <source>
        <dbReference type="ARBA" id="ARBA00023239"/>
    </source>
</evidence>
<dbReference type="Proteomes" id="UP000477779">
    <property type="component" value="Unassembled WGS sequence"/>
</dbReference>
<dbReference type="EMBL" id="CP045309">
    <property type="protein sequence ID" value="QGL51407.1"/>
    <property type="molecule type" value="Genomic_DNA"/>
</dbReference>
<gene>
    <name evidence="3" type="ORF">G3561_05145</name>
    <name evidence="4" type="ORF">GCE86_15325</name>
</gene>
<reference evidence="4 5" key="1">
    <citation type="submission" date="2019-10" db="EMBL/GenBank/DDBJ databases">
        <title>Genome Sequence of Micromonospora terminaliae DSM 101760.</title>
        <authorList>
            <person name="Guo L."/>
        </authorList>
    </citation>
    <scope>NUCLEOTIDE SEQUENCE [LARGE SCALE GENOMIC DNA]</scope>
    <source>
        <strain evidence="4 5">DSM 101760</strain>
    </source>
</reference>
<evidence type="ECO:0000313" key="5">
    <source>
        <dbReference type="Proteomes" id="UP000402241"/>
    </source>
</evidence>
<dbReference type="PANTHER" id="PTHR21240">
    <property type="entry name" value="2-AMINO-3-CARBOXYLMUCONATE-6-SEMIALDEHYDE DECARBOXYLASE"/>
    <property type="match status" value="1"/>
</dbReference>
<proteinExistence type="predicted"/>
<feature type="domain" description="Amidohydrolase-related" evidence="2">
    <location>
        <begin position="35"/>
        <end position="306"/>
    </location>
</feature>
<dbReference type="GO" id="GO:0005737">
    <property type="term" value="C:cytoplasm"/>
    <property type="evidence" value="ECO:0007669"/>
    <property type="project" value="TreeGrafter"/>
</dbReference>
<keyword evidence="1" id="KW-0456">Lyase</keyword>
<evidence type="ECO:0000259" key="2">
    <source>
        <dbReference type="Pfam" id="PF04909"/>
    </source>
</evidence>
<evidence type="ECO:0000313" key="4">
    <source>
        <dbReference type="EMBL" id="QGL51407.1"/>
    </source>
</evidence>
<dbReference type="InterPro" id="IPR032466">
    <property type="entry name" value="Metal_Hydrolase"/>
</dbReference>
<sequence length="307" mass="32994">MADDGTGPAEHARPPVEDAGVPEFWRPLGLPGLADVHTHFLPPRMLRKVWAYFDAAGPLVGTEWPIRYRWDDAARVAHLRRLGVRMFSALAYPHRPGMAESLNAWTLDFAARTPGCLPSATFFPEPAAARYVADALAAGARVFKVHVQVGGFAPTDPALDAVWGLLAEAGVPVVVHAGHAPVGTAHTGPESFAALLARHPGLAAIVAHLGAPDYAAFLGLAERYAHVRLDTTMAFTSFFDRFVPFPAAELPRLRELGLAGKVLLGSDFPNIPYPYAEQLSALARLDLGDDWLRAVCWDAAAALFDLG</sequence>
<dbReference type="CDD" id="cd01292">
    <property type="entry name" value="metallo-dependent_hydrolases"/>
    <property type="match status" value="1"/>
</dbReference>
<organism evidence="3 6">
    <name type="scientific">Micromonospora terminaliae</name>
    <dbReference type="NCBI Taxonomy" id="1914461"/>
    <lineage>
        <taxon>Bacteria</taxon>
        <taxon>Bacillati</taxon>
        <taxon>Actinomycetota</taxon>
        <taxon>Actinomycetes</taxon>
        <taxon>Micromonosporales</taxon>
        <taxon>Micromonosporaceae</taxon>
        <taxon>Micromonospora</taxon>
    </lineage>
</organism>
<dbReference type="PANTHER" id="PTHR21240:SF28">
    <property type="entry name" value="ISO-OROTATE DECARBOXYLASE (EUROFUNG)"/>
    <property type="match status" value="1"/>
</dbReference>
<dbReference type="Gene3D" id="3.20.20.140">
    <property type="entry name" value="Metal-dependent hydrolases"/>
    <property type="match status" value="1"/>
</dbReference>
<dbReference type="InterPro" id="IPR006680">
    <property type="entry name" value="Amidohydro-rel"/>
</dbReference>
<dbReference type="InterPro" id="IPR032465">
    <property type="entry name" value="ACMSD"/>
</dbReference>
<dbReference type="SUPFAM" id="SSF51556">
    <property type="entry name" value="Metallo-dependent hydrolases"/>
    <property type="match status" value="1"/>
</dbReference>
<name>A0AAJ3DKG9_9ACTN</name>
<dbReference type="RefSeq" id="WP_154230517.1">
    <property type="nucleotide sequence ID" value="NZ_CP045309.1"/>
</dbReference>
<dbReference type="Pfam" id="PF04909">
    <property type="entry name" value="Amidohydro_2"/>
    <property type="match status" value="1"/>
</dbReference>
<evidence type="ECO:0000313" key="3">
    <source>
        <dbReference type="EMBL" id="NES26945.1"/>
    </source>
</evidence>
<protein>
    <submittedName>
        <fullName evidence="3 4">Amidohydrolase</fullName>
    </submittedName>
</protein>
<accession>A0AAJ3DKG9</accession>
<evidence type="ECO:0000313" key="6">
    <source>
        <dbReference type="Proteomes" id="UP000477779"/>
    </source>
</evidence>
<dbReference type="EMBL" id="JAAHBZ010000002">
    <property type="protein sequence ID" value="NES26945.1"/>
    <property type="molecule type" value="Genomic_DNA"/>
</dbReference>
<dbReference type="Proteomes" id="UP000402241">
    <property type="component" value="Chromosome"/>
</dbReference>
<dbReference type="GO" id="GO:0016787">
    <property type="term" value="F:hydrolase activity"/>
    <property type="evidence" value="ECO:0007669"/>
    <property type="project" value="InterPro"/>
</dbReference>
<reference evidence="3 6" key="2">
    <citation type="submission" date="2020-02" db="EMBL/GenBank/DDBJ databases">
        <title>WGS of Micromonospora spp. isolated from hot spring.</title>
        <authorList>
            <person name="Thawai C."/>
        </authorList>
    </citation>
    <scope>NUCLEOTIDE SEQUENCE [LARGE SCALE GENOMIC DNA]</scope>
    <source>
        <strain evidence="3 6">TMS7</strain>
    </source>
</reference>